<keyword evidence="2" id="KW-0472">Membrane</keyword>
<reference evidence="3" key="1">
    <citation type="journal article" date="2021" name="Nat. Commun.">
        <title>Genetic determinants of endophytism in the Arabidopsis root mycobiome.</title>
        <authorList>
            <person name="Mesny F."/>
            <person name="Miyauchi S."/>
            <person name="Thiergart T."/>
            <person name="Pickel B."/>
            <person name="Atanasova L."/>
            <person name="Karlsson M."/>
            <person name="Huettel B."/>
            <person name="Barry K.W."/>
            <person name="Haridas S."/>
            <person name="Chen C."/>
            <person name="Bauer D."/>
            <person name="Andreopoulos W."/>
            <person name="Pangilinan J."/>
            <person name="LaButti K."/>
            <person name="Riley R."/>
            <person name="Lipzen A."/>
            <person name="Clum A."/>
            <person name="Drula E."/>
            <person name="Henrissat B."/>
            <person name="Kohler A."/>
            <person name="Grigoriev I.V."/>
            <person name="Martin F.M."/>
            <person name="Hacquard S."/>
        </authorList>
    </citation>
    <scope>NUCLEOTIDE SEQUENCE</scope>
    <source>
        <strain evidence="3">MPI-SDFR-AT-0117</strain>
    </source>
</reference>
<accession>A0A9P8V5V6</accession>
<feature type="transmembrane region" description="Helical" evidence="2">
    <location>
        <begin position="245"/>
        <end position="268"/>
    </location>
</feature>
<feature type="compositionally biased region" description="Polar residues" evidence="1">
    <location>
        <begin position="38"/>
        <end position="47"/>
    </location>
</feature>
<protein>
    <submittedName>
        <fullName evidence="3">Uncharacterized protein</fullName>
    </submittedName>
</protein>
<feature type="transmembrane region" description="Helical" evidence="2">
    <location>
        <begin position="126"/>
        <end position="153"/>
    </location>
</feature>
<evidence type="ECO:0000256" key="1">
    <source>
        <dbReference type="SAM" id="MobiDB-lite"/>
    </source>
</evidence>
<keyword evidence="4" id="KW-1185">Reference proteome</keyword>
<keyword evidence="2" id="KW-1133">Transmembrane helix</keyword>
<dbReference type="OrthoDB" id="5428040at2759"/>
<evidence type="ECO:0000256" key="2">
    <source>
        <dbReference type="SAM" id="Phobius"/>
    </source>
</evidence>
<keyword evidence="2" id="KW-0812">Transmembrane</keyword>
<proteinExistence type="predicted"/>
<sequence>MASYEPIPRFNREADRTDVAPENNAPPSATPAAPYPVSSDQDASHQVETALLDRNSYGATSDATSFSSSSLTVNNERLQDCNQGTSGPESADAPDTNSNLGEALLKDPPTYQVLAVWKRIGITGCLLLAPCSLAMLLVLALLAKVWSVAIAAAKGSPTNTQWVYILESSRASSLVTICTALIRTIVTLQSGLATAMLASIIIERVGAPIWHIPLLSILRATASTPTSLISTVARRPRRRDSSLLTIQGIIVLEFLLVLGTQFFSTILLSDFKNISIRGPLKHTNAMVEPDYRALESSFWSFPSSTAYTFAENSENFVRNADFEDTGHTYRAFLPFLEEPDRLALRWYNGPAMVMDNRVVCISPSLDSLSWTWGGFLEGNVSWEAQDSFLDNGELKRSPFRCALPTNNQWRTATICYLNAPSWEGILRDEVGPPITLPEEVELDRTSPYSYNEGSTITLTLFTTIWSDIADHPDYNRSAPLPVEVLRQDGPWTILGNSSSPTLVTLQVSACLTGLGHDIYNVTMNRSLEVSEPKVTIDVQHTQSKNATDKSAGGGVFFNTSDVRHQLGAFPKPKSLEERGLLSLSPRKDWGVGRREIYEVNVTEWTPTRNFADSLEAALPRTRNSNDTTEKHKNHGVPYLRFSRLGSNYGNDVSDSILSSLYLDTLNETNSPALALQVVMTKLSQTWFYTTLPLLYSTKETEEVEIASSSLTFVPTRRRGLLCAVAIVLGHLVLVFLTAFGFAFGTQRSLIGNSWPAVSQVGEHSVVAEVLGRASDMRDEDVRQWVKERTAKEDYVMTLRRRKL</sequence>
<comment type="caution">
    <text evidence="3">The sequence shown here is derived from an EMBL/GenBank/DDBJ whole genome shotgun (WGS) entry which is preliminary data.</text>
</comment>
<feature type="compositionally biased region" description="Polar residues" evidence="1">
    <location>
        <begin position="78"/>
        <end position="88"/>
    </location>
</feature>
<feature type="region of interest" description="Disordered" evidence="1">
    <location>
        <begin position="1"/>
        <end position="47"/>
    </location>
</feature>
<feature type="compositionally biased region" description="Low complexity" evidence="1">
    <location>
        <begin position="20"/>
        <end position="36"/>
    </location>
</feature>
<feature type="transmembrane region" description="Helical" evidence="2">
    <location>
        <begin position="720"/>
        <end position="743"/>
    </location>
</feature>
<dbReference type="EMBL" id="JAGSXJ010000018">
    <property type="protein sequence ID" value="KAH6682292.1"/>
    <property type="molecule type" value="Genomic_DNA"/>
</dbReference>
<dbReference type="AlphaFoldDB" id="A0A9P8V5V6"/>
<name>A0A9P8V5V6_9PEZI</name>
<feature type="region of interest" description="Disordered" evidence="1">
    <location>
        <begin position="78"/>
        <end position="102"/>
    </location>
</feature>
<evidence type="ECO:0000313" key="4">
    <source>
        <dbReference type="Proteomes" id="UP000770015"/>
    </source>
</evidence>
<feature type="compositionally biased region" description="Basic and acidic residues" evidence="1">
    <location>
        <begin position="10"/>
        <end position="19"/>
    </location>
</feature>
<gene>
    <name evidence="3" type="ORF">F5X68DRAFT_137856</name>
</gene>
<evidence type="ECO:0000313" key="3">
    <source>
        <dbReference type="EMBL" id="KAH6682292.1"/>
    </source>
</evidence>
<dbReference type="Proteomes" id="UP000770015">
    <property type="component" value="Unassembled WGS sequence"/>
</dbReference>
<organism evidence="3 4">
    <name type="scientific">Plectosphaerella plurivora</name>
    <dbReference type="NCBI Taxonomy" id="936078"/>
    <lineage>
        <taxon>Eukaryota</taxon>
        <taxon>Fungi</taxon>
        <taxon>Dikarya</taxon>
        <taxon>Ascomycota</taxon>
        <taxon>Pezizomycotina</taxon>
        <taxon>Sordariomycetes</taxon>
        <taxon>Hypocreomycetidae</taxon>
        <taxon>Glomerellales</taxon>
        <taxon>Plectosphaerellaceae</taxon>
        <taxon>Plectosphaerella</taxon>
    </lineage>
</organism>